<feature type="transmembrane region" description="Helical" evidence="6">
    <location>
        <begin position="6"/>
        <end position="28"/>
    </location>
</feature>
<evidence type="ECO:0000313" key="7">
    <source>
        <dbReference type="EMBL" id="KAJ9131727.1"/>
    </source>
</evidence>
<evidence type="ECO:0000313" key="8">
    <source>
        <dbReference type="Proteomes" id="UP001174694"/>
    </source>
</evidence>
<accession>A0AA38VGP8</accession>
<reference evidence="7" key="1">
    <citation type="submission" date="2022-07" db="EMBL/GenBank/DDBJ databases">
        <title>Fungi with potential for degradation of polypropylene.</title>
        <authorList>
            <person name="Gostincar C."/>
        </authorList>
    </citation>
    <scope>NUCLEOTIDE SEQUENCE</scope>
    <source>
        <strain evidence="7">EXF-13308</strain>
    </source>
</reference>
<feature type="transmembrane region" description="Helical" evidence="6">
    <location>
        <begin position="383"/>
        <end position="403"/>
    </location>
</feature>
<feature type="transmembrane region" description="Helical" evidence="6">
    <location>
        <begin position="129"/>
        <end position="151"/>
    </location>
</feature>
<dbReference type="EMBL" id="JANBVO010000064">
    <property type="protein sequence ID" value="KAJ9131727.1"/>
    <property type="molecule type" value="Genomic_DNA"/>
</dbReference>
<dbReference type="Pfam" id="PF01554">
    <property type="entry name" value="MatE"/>
    <property type="match status" value="3"/>
</dbReference>
<comment type="caution">
    <text evidence="7">The sequence shown here is derived from an EMBL/GenBank/DDBJ whole genome shotgun (WGS) entry which is preliminary data.</text>
</comment>
<keyword evidence="3 6" id="KW-0812">Transmembrane</keyword>
<keyword evidence="4 6" id="KW-1133">Transmembrane helix</keyword>
<evidence type="ECO:0000256" key="1">
    <source>
        <dbReference type="ARBA" id="ARBA00004141"/>
    </source>
</evidence>
<dbReference type="PANTHER" id="PTHR11206">
    <property type="entry name" value="MULTIDRUG RESISTANCE PROTEIN"/>
    <property type="match status" value="1"/>
</dbReference>
<dbReference type="GO" id="GO:0015297">
    <property type="term" value="F:antiporter activity"/>
    <property type="evidence" value="ECO:0007669"/>
    <property type="project" value="InterPro"/>
</dbReference>
<feature type="transmembrane region" description="Helical" evidence="6">
    <location>
        <begin position="157"/>
        <end position="183"/>
    </location>
</feature>
<evidence type="ECO:0000256" key="2">
    <source>
        <dbReference type="ARBA" id="ARBA00010199"/>
    </source>
</evidence>
<evidence type="ECO:0000256" key="6">
    <source>
        <dbReference type="SAM" id="Phobius"/>
    </source>
</evidence>
<dbReference type="Proteomes" id="UP001174694">
    <property type="component" value="Unassembled WGS sequence"/>
</dbReference>
<evidence type="ECO:0000256" key="4">
    <source>
        <dbReference type="ARBA" id="ARBA00022989"/>
    </source>
</evidence>
<feature type="transmembrane region" description="Helical" evidence="6">
    <location>
        <begin position="204"/>
        <end position="222"/>
    </location>
</feature>
<dbReference type="GO" id="GO:0016020">
    <property type="term" value="C:membrane"/>
    <property type="evidence" value="ECO:0007669"/>
    <property type="project" value="UniProtKB-SubCell"/>
</dbReference>
<feature type="transmembrane region" description="Helical" evidence="6">
    <location>
        <begin position="283"/>
        <end position="306"/>
    </location>
</feature>
<name>A0AA38VGP8_9PEZI</name>
<feature type="transmembrane region" description="Helical" evidence="6">
    <location>
        <begin position="242"/>
        <end position="262"/>
    </location>
</feature>
<organism evidence="7 8">
    <name type="scientific">Pleurostoma richardsiae</name>
    <dbReference type="NCBI Taxonomy" id="41990"/>
    <lineage>
        <taxon>Eukaryota</taxon>
        <taxon>Fungi</taxon>
        <taxon>Dikarya</taxon>
        <taxon>Ascomycota</taxon>
        <taxon>Pezizomycotina</taxon>
        <taxon>Sordariomycetes</taxon>
        <taxon>Sordariomycetidae</taxon>
        <taxon>Calosphaeriales</taxon>
        <taxon>Pleurostomataceae</taxon>
        <taxon>Pleurostoma</taxon>
    </lineage>
</organism>
<dbReference type="GO" id="GO:0042910">
    <property type="term" value="F:xenobiotic transmembrane transporter activity"/>
    <property type="evidence" value="ECO:0007669"/>
    <property type="project" value="InterPro"/>
</dbReference>
<keyword evidence="5 6" id="KW-0472">Membrane</keyword>
<feature type="transmembrane region" description="Helical" evidence="6">
    <location>
        <begin position="318"/>
        <end position="337"/>
    </location>
</feature>
<feature type="transmembrane region" description="Helical" evidence="6">
    <location>
        <begin position="358"/>
        <end position="377"/>
    </location>
</feature>
<evidence type="ECO:0000256" key="3">
    <source>
        <dbReference type="ARBA" id="ARBA00022692"/>
    </source>
</evidence>
<dbReference type="InterPro" id="IPR002528">
    <property type="entry name" value="MATE_fam"/>
</dbReference>
<gene>
    <name evidence="7" type="ORF">NKR23_g11602</name>
</gene>
<dbReference type="CDD" id="cd13132">
    <property type="entry name" value="MATE_eukaryotic"/>
    <property type="match status" value="1"/>
</dbReference>
<dbReference type="InterPro" id="IPR045069">
    <property type="entry name" value="MATE_euk"/>
</dbReference>
<protein>
    <submittedName>
        <fullName evidence="7">MATE efflux family protein</fullName>
    </submittedName>
</protein>
<sequence length="421" mass="45266">MTLAGYTRSLAVTFLLHYSITLASIFVVGRIGKTELGAVSLATVTANITCYSPIQGLATSLDTLCAQAYGSGHRSLVALWYHADTIFATFIPEKDTALLAARYLRILVVGTPGVAAFEAGKRFVQAQGLFHGTTYVLLLGAPFNIFLNWLLVWKLDWGFAGAPIAMACTQLLLPVLLLGYVCFIDGSQCWDGFSWRAFSNWGPMLKLALPGLLMIEAQYFAFELLTIVSGQFGGASLAAQSILVTLGSASYQVPFAVSIAASTRVANLIGTKLSHAAWTSAKVALSAGFIVGIFNMIILGMGRHVLPGLLTADSEVRHIVLAVLPTLAVMQVFDAMAATSHGLLRGIGRQFVGGYTNLLSFYLVALPISFSTSFALGWKLQGLWVGVTVGLLIVTFIEMVYLFNADWERAVDEAENRVDVN</sequence>
<dbReference type="GO" id="GO:1990961">
    <property type="term" value="P:xenobiotic detoxification by transmembrane export across the plasma membrane"/>
    <property type="evidence" value="ECO:0007669"/>
    <property type="project" value="InterPro"/>
</dbReference>
<comment type="similarity">
    <text evidence="2">Belongs to the multi antimicrobial extrusion (MATE) (TC 2.A.66.1) family.</text>
</comment>
<evidence type="ECO:0000256" key="5">
    <source>
        <dbReference type="ARBA" id="ARBA00023136"/>
    </source>
</evidence>
<comment type="subcellular location">
    <subcellularLocation>
        <location evidence="1">Membrane</location>
        <topology evidence="1">Multi-pass membrane protein</topology>
    </subcellularLocation>
</comment>
<keyword evidence="8" id="KW-1185">Reference proteome</keyword>
<dbReference type="NCBIfam" id="TIGR00797">
    <property type="entry name" value="matE"/>
    <property type="match status" value="1"/>
</dbReference>
<proteinExistence type="inferred from homology"/>
<dbReference type="AlphaFoldDB" id="A0AA38VGP8"/>